<evidence type="ECO:0000313" key="3">
    <source>
        <dbReference type="Proteomes" id="UP001231518"/>
    </source>
</evidence>
<dbReference type="EMBL" id="JARGEI010000003">
    <property type="protein sequence ID" value="KAJ8733757.1"/>
    <property type="molecule type" value="Genomic_DNA"/>
</dbReference>
<accession>A0AAD7YY39</accession>
<proteinExistence type="predicted"/>
<evidence type="ECO:0000313" key="2">
    <source>
        <dbReference type="EMBL" id="KAJ8733757.1"/>
    </source>
</evidence>
<reference evidence="2" key="1">
    <citation type="submission" date="2023-03" db="EMBL/GenBank/DDBJ databases">
        <title>Chromosome-level genomes of two armyworms, Mythimna separata and Mythimna loreyi, provide insights into the biosynthesis and reception of sex pheromones.</title>
        <authorList>
            <person name="Zhao H."/>
        </authorList>
    </citation>
    <scope>NUCLEOTIDE SEQUENCE</scope>
    <source>
        <strain evidence="2">BeijingLab</strain>
        <tissue evidence="2">Pupa</tissue>
    </source>
</reference>
<dbReference type="Pfam" id="PF06585">
    <property type="entry name" value="JHBP"/>
    <property type="match status" value="1"/>
</dbReference>
<comment type="caution">
    <text evidence="2">The sequence shown here is derived from an EMBL/GenBank/DDBJ whole genome shotgun (WGS) entry which is preliminary data.</text>
</comment>
<name>A0AAD7YY39_MYTSE</name>
<sequence length="231" mass="25775">MKLIFATVAFLIVSVSALRPFDRSQIDFKNEDSVVSYFQNAIQDLGESIRAAGWDPLYIERKQINYTLPVPVIYNSTYVVEDVLSTGLSGIVVKMASYNVDSSSLSFDIQLPFTMASFGNGIVETTFFGTTFKISSSGRVAIPRLRFVGQIGIDVNNSGVTVNSSNITFTMGGIACDVHLKIQDDDYSDMMNEFIFKNLPEKIKQYNNEINELFGILSKDYINDYLRAGKN</sequence>
<dbReference type="Proteomes" id="UP001231518">
    <property type="component" value="Chromosome 5"/>
</dbReference>
<keyword evidence="3" id="KW-1185">Reference proteome</keyword>
<dbReference type="Gene3D" id="3.15.10.30">
    <property type="entry name" value="Haemolymph juvenile hormone binding protein"/>
    <property type="match status" value="1"/>
</dbReference>
<evidence type="ECO:0000256" key="1">
    <source>
        <dbReference type="SAM" id="SignalP"/>
    </source>
</evidence>
<protein>
    <submittedName>
        <fullName evidence="2">Uncharacterized protein</fullName>
    </submittedName>
</protein>
<dbReference type="AlphaFoldDB" id="A0AAD7YY39"/>
<dbReference type="InterPro" id="IPR038606">
    <property type="entry name" value="To_sf"/>
</dbReference>
<keyword evidence="1" id="KW-0732">Signal</keyword>
<feature type="signal peptide" evidence="1">
    <location>
        <begin position="1"/>
        <end position="17"/>
    </location>
</feature>
<organism evidence="2 3">
    <name type="scientific">Mythimna separata</name>
    <name type="common">Oriental armyworm</name>
    <name type="synonym">Pseudaletia separata</name>
    <dbReference type="NCBI Taxonomy" id="271217"/>
    <lineage>
        <taxon>Eukaryota</taxon>
        <taxon>Metazoa</taxon>
        <taxon>Ecdysozoa</taxon>
        <taxon>Arthropoda</taxon>
        <taxon>Hexapoda</taxon>
        <taxon>Insecta</taxon>
        <taxon>Pterygota</taxon>
        <taxon>Neoptera</taxon>
        <taxon>Endopterygota</taxon>
        <taxon>Lepidoptera</taxon>
        <taxon>Glossata</taxon>
        <taxon>Ditrysia</taxon>
        <taxon>Noctuoidea</taxon>
        <taxon>Noctuidae</taxon>
        <taxon>Noctuinae</taxon>
        <taxon>Hadenini</taxon>
        <taxon>Mythimna</taxon>
    </lineage>
</organism>
<feature type="chain" id="PRO_5042217557" evidence="1">
    <location>
        <begin position="18"/>
        <end position="231"/>
    </location>
</feature>
<dbReference type="InterPro" id="IPR010562">
    <property type="entry name" value="Haemolymph_juvenile_hormone-bd"/>
</dbReference>
<gene>
    <name evidence="2" type="ORF">PYW07_014308</name>
</gene>